<feature type="transmembrane region" description="Helical" evidence="1">
    <location>
        <begin position="62"/>
        <end position="78"/>
    </location>
</feature>
<sequence>MTWFITAFVIASAIFMFAPKSLATPMADGPKVKTSQWVLFTLPLLALVIMMIAMAKGYSSSHASIAIGFALTACSVAISRFHRFILPCAAYTGLSLLMLAMQYL</sequence>
<comment type="caution">
    <text evidence="2">The sequence shown here is derived from an EMBL/GenBank/DDBJ whole genome shotgun (WGS) entry which is preliminary data.</text>
</comment>
<keyword evidence="1" id="KW-0472">Membrane</keyword>
<dbReference type="Proteomes" id="UP000474778">
    <property type="component" value="Unassembled WGS sequence"/>
</dbReference>
<dbReference type="AlphaFoldDB" id="A0A6L7HWU4"/>
<feature type="transmembrane region" description="Helical" evidence="1">
    <location>
        <begin position="84"/>
        <end position="103"/>
    </location>
</feature>
<feature type="transmembrane region" description="Helical" evidence="1">
    <location>
        <begin position="39"/>
        <end position="55"/>
    </location>
</feature>
<dbReference type="EMBL" id="WRPA01000003">
    <property type="protein sequence ID" value="MXR68134.1"/>
    <property type="molecule type" value="Genomic_DNA"/>
</dbReference>
<gene>
    <name evidence="2" type="ORF">GNT65_05525</name>
</gene>
<proteinExistence type="predicted"/>
<keyword evidence="3" id="KW-1185">Reference proteome</keyword>
<name>A0A6L7HWU4_9GAMM</name>
<reference evidence="2 3" key="1">
    <citation type="submission" date="2019-12" db="EMBL/GenBank/DDBJ databases">
        <title>Shewanella insulae sp. nov., isolated from a tidal flat.</title>
        <authorList>
            <person name="Yoon J.-H."/>
        </authorList>
    </citation>
    <scope>NUCLEOTIDE SEQUENCE [LARGE SCALE GENOMIC DNA]</scope>
    <source>
        <strain evidence="2 3">JBTF-M18</strain>
    </source>
</reference>
<keyword evidence="1" id="KW-0812">Transmembrane</keyword>
<keyword evidence="1" id="KW-1133">Transmembrane helix</keyword>
<dbReference type="RefSeq" id="WP_160794188.1">
    <property type="nucleotide sequence ID" value="NZ_WRPA01000003.1"/>
</dbReference>
<evidence type="ECO:0000256" key="1">
    <source>
        <dbReference type="SAM" id="Phobius"/>
    </source>
</evidence>
<organism evidence="2 3">
    <name type="scientific">Shewanella insulae</name>
    <dbReference type="NCBI Taxonomy" id="2681496"/>
    <lineage>
        <taxon>Bacteria</taxon>
        <taxon>Pseudomonadati</taxon>
        <taxon>Pseudomonadota</taxon>
        <taxon>Gammaproteobacteria</taxon>
        <taxon>Alteromonadales</taxon>
        <taxon>Shewanellaceae</taxon>
        <taxon>Shewanella</taxon>
    </lineage>
</organism>
<accession>A0A6L7HWU4</accession>
<evidence type="ECO:0008006" key="4">
    <source>
        <dbReference type="Google" id="ProtNLM"/>
    </source>
</evidence>
<evidence type="ECO:0000313" key="3">
    <source>
        <dbReference type="Proteomes" id="UP000474778"/>
    </source>
</evidence>
<protein>
    <recommendedName>
        <fullName evidence="4">DUF3325 family protein</fullName>
    </recommendedName>
</protein>
<evidence type="ECO:0000313" key="2">
    <source>
        <dbReference type="EMBL" id="MXR68134.1"/>
    </source>
</evidence>